<name>A0ABS7P9P6_9SPHN</name>
<dbReference type="EMBL" id="JAHWXP010000001">
    <property type="protein sequence ID" value="MBY8335789.1"/>
    <property type="molecule type" value="Genomic_DNA"/>
</dbReference>
<accession>A0ABS7P9P6</accession>
<keyword evidence="2" id="KW-1185">Reference proteome</keyword>
<gene>
    <name evidence="1" type="ORF">KYN89_01885</name>
</gene>
<dbReference type="SUPFAM" id="SSF53756">
    <property type="entry name" value="UDP-Glycosyltransferase/glycogen phosphorylase"/>
    <property type="match status" value="1"/>
</dbReference>
<dbReference type="NCBIfam" id="TIGR03087">
    <property type="entry name" value="stp1"/>
    <property type="match status" value="1"/>
</dbReference>
<reference evidence="1 2" key="1">
    <citation type="submission" date="2021-07" db="EMBL/GenBank/DDBJ databases">
        <title>Alteriqipengyuania abyssalis NZ-12B nov, sp.nov isolated from deep sea sponge in pacific ocean.</title>
        <authorList>
            <person name="Tareen S."/>
            <person name="Wink J."/>
        </authorList>
    </citation>
    <scope>NUCLEOTIDE SEQUENCE [LARGE SCALE GENOMIC DNA]</scope>
    <source>
        <strain evidence="1 2">NZ-12B</strain>
    </source>
</reference>
<evidence type="ECO:0000313" key="2">
    <source>
        <dbReference type="Proteomes" id="UP000759298"/>
    </source>
</evidence>
<dbReference type="Gene3D" id="3.40.50.2000">
    <property type="entry name" value="Glycogen Phosphorylase B"/>
    <property type="match status" value="2"/>
</dbReference>
<evidence type="ECO:0000313" key="1">
    <source>
        <dbReference type="EMBL" id="MBY8335789.1"/>
    </source>
</evidence>
<dbReference type="PANTHER" id="PTHR12526">
    <property type="entry name" value="GLYCOSYLTRANSFERASE"/>
    <property type="match status" value="1"/>
</dbReference>
<protein>
    <submittedName>
        <fullName evidence="1">TIGR03087 family PEP-CTERM/XrtA system glycosyltransferase</fullName>
    </submittedName>
</protein>
<organism evidence="1 2">
    <name type="scientific">Alteriqipengyuania abyssalis</name>
    <dbReference type="NCBI Taxonomy" id="2860200"/>
    <lineage>
        <taxon>Bacteria</taxon>
        <taxon>Pseudomonadati</taxon>
        <taxon>Pseudomonadota</taxon>
        <taxon>Alphaproteobacteria</taxon>
        <taxon>Sphingomonadales</taxon>
        <taxon>Erythrobacteraceae</taxon>
        <taxon>Alteriqipengyuania</taxon>
    </lineage>
</organism>
<dbReference type="PANTHER" id="PTHR12526:SF600">
    <property type="entry name" value="GLYCOSYL TRANSFERASE GROUP 1"/>
    <property type="match status" value="1"/>
</dbReference>
<sequence>MTGETLFLAHRVPFPPDRGDKIRSHNVLRALAALGPVHVGTFDDGSGYGDQFLSGIAGSHHLVPRRKHDMLAAAEAMAKGHPVSLSAFANEGLRQWVKQVLHYRPIDAIYVFSGQMAQYVPVHFPGRTVLDLCDVDSAKFEAYGEAGHGPRAWVHAREARLLAAAEERFARMADTTLLISENEANLFRTRVSSMNHIDLRVMRNGIDAQFFAPDACPPQPTLYGPGPNIVFTGQMDYAPNVSAVERMVQRILPGIRDVHPGAEFHIVGRAPTPAVKALGKHTGVTVWGEVADVRPYLAEADIVAAPLTIARGIQNKVLEAMAMARPVLVSPEAATGIEAEDGRHFAVAEGDRMMIGRALALIDDADKARGMGAAAREFVLNEQSWPAMLAGLPQLLRPSDADPVRDAA</sequence>
<dbReference type="InterPro" id="IPR017521">
    <property type="entry name" value="Sugar_tfrase_PEP-CTERM_Stp1"/>
</dbReference>
<dbReference type="Pfam" id="PF13692">
    <property type="entry name" value="Glyco_trans_1_4"/>
    <property type="match status" value="1"/>
</dbReference>
<dbReference type="RefSeq" id="WP_222823554.1">
    <property type="nucleotide sequence ID" value="NZ_JAHWXP010000001.1"/>
</dbReference>
<dbReference type="Proteomes" id="UP000759298">
    <property type="component" value="Unassembled WGS sequence"/>
</dbReference>
<proteinExistence type="predicted"/>
<dbReference type="CDD" id="cd03801">
    <property type="entry name" value="GT4_PimA-like"/>
    <property type="match status" value="1"/>
</dbReference>
<comment type="caution">
    <text evidence="1">The sequence shown here is derived from an EMBL/GenBank/DDBJ whole genome shotgun (WGS) entry which is preliminary data.</text>
</comment>